<dbReference type="AlphaFoldDB" id="A0A1F6NAV5"/>
<comment type="caution">
    <text evidence="2">The sequence shown here is derived from an EMBL/GenBank/DDBJ whole genome shotgun (WGS) entry which is preliminary data.</text>
</comment>
<proteinExistence type="predicted"/>
<name>A0A1F6NAV5_9BACT</name>
<evidence type="ECO:0000313" key="2">
    <source>
        <dbReference type="EMBL" id="OGH80843.1"/>
    </source>
</evidence>
<accession>A0A1F6NAV5</accession>
<dbReference type="Proteomes" id="UP000178726">
    <property type="component" value="Unassembled WGS sequence"/>
</dbReference>
<evidence type="ECO:0000313" key="3">
    <source>
        <dbReference type="Proteomes" id="UP000178726"/>
    </source>
</evidence>
<dbReference type="Gene3D" id="3.30.565.40">
    <property type="entry name" value="Fervidobacterium nodosum Rt17-B1 like"/>
    <property type="match status" value="1"/>
</dbReference>
<sequence length="244" mass="26804">MTKQKIIIAGLIVTAVFVGLFYISLQRGGKNVPNTAIKVDQTTASWQKITIEEARNNTIITINSPKIIIYGNYDLASKANAAIAERIEYAKDWFTASVSTAAEDNGETNTLSIDTEVLLLTPRLISLAFTTTEHLAGIKNNDPERTFVVFDFIKGKSVFGKDFFHDTRARLNVEKTMKDSLRVNYPGQANCDLLYAPKKSGFATSCIGVDESRGRAHLSLIGETPLSSIQEFLAPSVLPDITKP</sequence>
<protein>
    <recommendedName>
        <fullName evidence="4">Deacetylase PdaC domain-containing protein</fullName>
    </recommendedName>
</protein>
<keyword evidence="1" id="KW-1133">Transmembrane helix</keyword>
<dbReference type="EMBL" id="MFQK01000026">
    <property type="protein sequence ID" value="OGH80843.1"/>
    <property type="molecule type" value="Genomic_DNA"/>
</dbReference>
<evidence type="ECO:0008006" key="4">
    <source>
        <dbReference type="Google" id="ProtNLM"/>
    </source>
</evidence>
<evidence type="ECO:0000256" key="1">
    <source>
        <dbReference type="SAM" id="Phobius"/>
    </source>
</evidence>
<keyword evidence="1" id="KW-0472">Membrane</keyword>
<feature type="transmembrane region" description="Helical" evidence="1">
    <location>
        <begin position="6"/>
        <end position="25"/>
    </location>
</feature>
<organism evidence="2 3">
    <name type="scientific">Candidatus Magasanikbacteria bacterium RIFCSPLOWO2_02_FULL_44_11</name>
    <dbReference type="NCBI Taxonomy" id="1798689"/>
    <lineage>
        <taxon>Bacteria</taxon>
        <taxon>Candidatus Magasanikiibacteriota</taxon>
    </lineage>
</organism>
<gene>
    <name evidence="2" type="ORF">A3I29_02130</name>
</gene>
<keyword evidence="1" id="KW-0812">Transmembrane</keyword>
<reference evidence="2 3" key="1">
    <citation type="journal article" date="2016" name="Nat. Commun.">
        <title>Thousands of microbial genomes shed light on interconnected biogeochemical processes in an aquifer system.</title>
        <authorList>
            <person name="Anantharaman K."/>
            <person name="Brown C.T."/>
            <person name="Hug L.A."/>
            <person name="Sharon I."/>
            <person name="Castelle C.J."/>
            <person name="Probst A.J."/>
            <person name="Thomas B.C."/>
            <person name="Singh A."/>
            <person name="Wilkins M.J."/>
            <person name="Karaoz U."/>
            <person name="Brodie E.L."/>
            <person name="Williams K.H."/>
            <person name="Hubbard S.S."/>
            <person name="Banfield J.F."/>
        </authorList>
    </citation>
    <scope>NUCLEOTIDE SEQUENCE [LARGE SCALE GENOMIC DNA]</scope>
</reference>